<feature type="compositionally biased region" description="Polar residues" evidence="1">
    <location>
        <begin position="14"/>
        <end position="25"/>
    </location>
</feature>
<keyword evidence="4" id="KW-1185">Reference proteome</keyword>
<keyword evidence="2" id="KW-0472">Membrane</keyword>
<keyword evidence="2" id="KW-1133">Transmembrane helix</keyword>
<evidence type="ECO:0000256" key="1">
    <source>
        <dbReference type="SAM" id="MobiDB-lite"/>
    </source>
</evidence>
<proteinExistence type="predicted"/>
<feature type="transmembrane region" description="Helical" evidence="2">
    <location>
        <begin position="32"/>
        <end position="52"/>
    </location>
</feature>
<comment type="caution">
    <text evidence="3">The sequence shown here is derived from an EMBL/GenBank/DDBJ whole genome shotgun (WGS) entry which is preliminary data.</text>
</comment>
<name>A0ABW0HH50_9HYPH</name>
<organism evidence="3 4">
    <name type="scientific">Bosea vestrisii</name>
    <dbReference type="NCBI Taxonomy" id="151416"/>
    <lineage>
        <taxon>Bacteria</taxon>
        <taxon>Pseudomonadati</taxon>
        <taxon>Pseudomonadota</taxon>
        <taxon>Alphaproteobacteria</taxon>
        <taxon>Hyphomicrobiales</taxon>
        <taxon>Boseaceae</taxon>
        <taxon>Bosea</taxon>
    </lineage>
</organism>
<accession>A0ABW0HH50</accession>
<dbReference type="Proteomes" id="UP001596104">
    <property type="component" value="Unassembled WGS sequence"/>
</dbReference>
<evidence type="ECO:0000313" key="3">
    <source>
        <dbReference type="EMBL" id="MFC5394339.1"/>
    </source>
</evidence>
<feature type="region of interest" description="Disordered" evidence="1">
    <location>
        <begin position="1"/>
        <end position="26"/>
    </location>
</feature>
<sequence length="56" mass="5970">MATYEAFPRRRRQTASGTGPGSDQSGGIAKDLLQSLVLLLLLAVVLAIRIYVTAPI</sequence>
<dbReference type="RefSeq" id="WP_291672832.1">
    <property type="nucleotide sequence ID" value="NZ_JBHSLV010000030.1"/>
</dbReference>
<evidence type="ECO:0000256" key="2">
    <source>
        <dbReference type="SAM" id="Phobius"/>
    </source>
</evidence>
<keyword evidence="2" id="KW-0812">Transmembrane</keyword>
<gene>
    <name evidence="3" type="ORF">ACFPPC_16990</name>
</gene>
<reference evidence="4" key="1">
    <citation type="journal article" date="2019" name="Int. J. Syst. Evol. Microbiol.">
        <title>The Global Catalogue of Microorganisms (GCM) 10K type strain sequencing project: providing services to taxonomists for standard genome sequencing and annotation.</title>
        <authorList>
            <consortium name="The Broad Institute Genomics Platform"/>
            <consortium name="The Broad Institute Genome Sequencing Center for Infectious Disease"/>
            <person name="Wu L."/>
            <person name="Ma J."/>
        </authorList>
    </citation>
    <scope>NUCLEOTIDE SEQUENCE [LARGE SCALE GENOMIC DNA]</scope>
    <source>
        <strain evidence="4">CGMCC 1.16326</strain>
    </source>
</reference>
<evidence type="ECO:0000313" key="4">
    <source>
        <dbReference type="Proteomes" id="UP001596104"/>
    </source>
</evidence>
<dbReference type="EMBL" id="JBHSLV010000030">
    <property type="protein sequence ID" value="MFC5394339.1"/>
    <property type="molecule type" value="Genomic_DNA"/>
</dbReference>
<protein>
    <submittedName>
        <fullName evidence="3">Uncharacterized protein</fullName>
    </submittedName>
</protein>